<dbReference type="AlphaFoldDB" id="A0A532USL8"/>
<dbReference type="InterPro" id="IPR019734">
    <property type="entry name" value="TPR_rpt"/>
</dbReference>
<dbReference type="SMART" id="SM00028">
    <property type="entry name" value="TPR"/>
    <property type="match status" value="9"/>
</dbReference>
<evidence type="ECO:0000313" key="6">
    <source>
        <dbReference type="Proteomes" id="UP000319619"/>
    </source>
</evidence>
<feature type="repeat" description="TPR" evidence="3">
    <location>
        <begin position="345"/>
        <end position="378"/>
    </location>
</feature>
<proteinExistence type="predicted"/>
<dbReference type="SUPFAM" id="SSF48452">
    <property type="entry name" value="TPR-like"/>
    <property type="match status" value="2"/>
</dbReference>
<name>A0A532USL8_UNCL8</name>
<dbReference type="InterPro" id="IPR051685">
    <property type="entry name" value="Ycf3/AcsC/BcsC/TPR_MFPF"/>
</dbReference>
<reference evidence="5 6" key="1">
    <citation type="submission" date="2017-06" db="EMBL/GenBank/DDBJ databases">
        <title>Novel microbial phyla capable of carbon fixation and sulfur reduction in deep-sea sediments.</title>
        <authorList>
            <person name="Huang J."/>
            <person name="Baker B."/>
            <person name="Wang Y."/>
        </authorList>
    </citation>
    <scope>NUCLEOTIDE SEQUENCE [LARGE SCALE GENOMIC DNA]</scope>
    <source>
        <strain evidence="5">B3_LCP</strain>
    </source>
</reference>
<dbReference type="Proteomes" id="UP000319619">
    <property type="component" value="Unassembled WGS sequence"/>
</dbReference>
<keyword evidence="2 3" id="KW-0802">TPR repeat</keyword>
<evidence type="ECO:0000256" key="4">
    <source>
        <dbReference type="SAM" id="MobiDB-lite"/>
    </source>
</evidence>
<organism evidence="5 6">
    <name type="scientific">candidate division LCP-89 bacterium B3_LCP</name>
    <dbReference type="NCBI Taxonomy" id="2012998"/>
    <lineage>
        <taxon>Bacteria</taxon>
        <taxon>Pseudomonadati</taxon>
        <taxon>Bacteria division LCP-89</taxon>
    </lineage>
</organism>
<dbReference type="PANTHER" id="PTHR44943">
    <property type="entry name" value="CELLULOSE SYNTHASE OPERON PROTEIN C"/>
    <property type="match status" value="1"/>
</dbReference>
<keyword evidence="1" id="KW-0677">Repeat</keyword>
<accession>A0A532USL8</accession>
<dbReference type="PROSITE" id="PS50005">
    <property type="entry name" value="TPR"/>
    <property type="match status" value="2"/>
</dbReference>
<evidence type="ECO:0000313" key="5">
    <source>
        <dbReference type="EMBL" id="TKJ37930.1"/>
    </source>
</evidence>
<comment type="caution">
    <text evidence="5">The sequence shown here is derived from an EMBL/GenBank/DDBJ whole genome shotgun (WGS) entry which is preliminary data.</text>
</comment>
<dbReference type="PANTHER" id="PTHR44943:SF4">
    <property type="entry name" value="TPR REPEAT-CONTAINING PROTEIN MJ0798"/>
    <property type="match status" value="1"/>
</dbReference>
<feature type="region of interest" description="Disordered" evidence="4">
    <location>
        <begin position="235"/>
        <end position="262"/>
    </location>
</feature>
<dbReference type="Pfam" id="PF13432">
    <property type="entry name" value="TPR_16"/>
    <property type="match status" value="3"/>
</dbReference>
<protein>
    <submittedName>
        <fullName evidence="5">Uncharacterized protein</fullName>
    </submittedName>
</protein>
<sequence>MNALISGQAGIAIFVETTGAFVVDIDSPDQERSLPKTSIPYVFNGASDVKLLKSVKRKKALETLELEWRKDRALQLMLILIDDEDDIETKREAAECLTELLSDKQVFEFLSNRMFSAPFPDDTNLEIAYKCGAQAEPVIRLLDELSKNQIEIDLYRQEWDNLSPDLFDDDEDVKSELFHRIVEEGIFRDFVLTAKDAKKFSLVEFDFHKKFGREPNAGKILSAWTASLKPVDSEQDFSQMIEEEPERQKPPKEKRGRKVKPKKADEALADVIKTKDFIKSAMQKGEIVKARRFTQQLVTEGEKTSTQEQIAKSLCDLAQYAKEIKNHSFQLELAQWANRIAPSDVRTHIQLGDAFFCLKRNDEALKAYDTAIRDFPPNVVSHSGRAEVLKEMGKLEEALKAYDAAICDLLPDVVSHNGRAEVLKEMGKLEEALKAYDTTIRDFPPDIVSHSGRAEVLKEMGRLEEALKAYDTAIRDFQPDVVSHTGRASILKEMGRLEEALRAYDTAIRDFPLNVYSHNGRAEVFKEMGKLEEALKAYDTAISDFPPNVVSHSGRAEVLKEMGKLEEALIAYDTTIRDLPPDAYSYTGRAGVLKEMGMHEEALKFYDETIIQFPTNKVAPNARSALLVLMGRYHEAEVSLPVKEPQTKSEWIAHHIRGMILLKTGKVQEASEHFDFGLNSSPFPSDKKYYRSALAVAKLQANEFAEAAECLGDDQTPINNILRMHIYGEGRLSEFEGIIRTAHEYLKQYCPSSLFNLYLEVTGRYLVDPDLASLSNDELIKQECDYVIWRIAA</sequence>
<dbReference type="Gene3D" id="1.25.40.10">
    <property type="entry name" value="Tetratricopeptide repeat domain"/>
    <property type="match status" value="2"/>
</dbReference>
<evidence type="ECO:0000256" key="2">
    <source>
        <dbReference type="ARBA" id="ARBA00022803"/>
    </source>
</evidence>
<dbReference type="InterPro" id="IPR011990">
    <property type="entry name" value="TPR-like_helical_dom_sf"/>
</dbReference>
<evidence type="ECO:0000256" key="1">
    <source>
        <dbReference type="ARBA" id="ARBA00022737"/>
    </source>
</evidence>
<gene>
    <name evidence="5" type="ORF">CEE37_13275</name>
</gene>
<dbReference type="EMBL" id="NJBN01000011">
    <property type="protein sequence ID" value="TKJ37930.1"/>
    <property type="molecule type" value="Genomic_DNA"/>
</dbReference>
<feature type="repeat" description="TPR" evidence="3">
    <location>
        <begin position="515"/>
        <end position="548"/>
    </location>
</feature>
<evidence type="ECO:0000256" key="3">
    <source>
        <dbReference type="PROSITE-ProRule" id="PRU00339"/>
    </source>
</evidence>